<feature type="domain" description="3-beta hydroxysteroid dehydrogenase/isomerase" evidence="3">
    <location>
        <begin position="8"/>
        <end position="281"/>
    </location>
</feature>
<dbReference type="PANTHER" id="PTHR43245">
    <property type="entry name" value="BIFUNCTIONAL POLYMYXIN RESISTANCE PROTEIN ARNA"/>
    <property type="match status" value="1"/>
</dbReference>
<dbReference type="Proteomes" id="UP001212152">
    <property type="component" value="Unassembled WGS sequence"/>
</dbReference>
<accession>A0AAD5TG60</accession>
<reference evidence="4" key="1">
    <citation type="submission" date="2020-05" db="EMBL/GenBank/DDBJ databases">
        <title>Phylogenomic resolution of chytrid fungi.</title>
        <authorList>
            <person name="Stajich J.E."/>
            <person name="Amses K."/>
            <person name="Simmons R."/>
            <person name="Seto K."/>
            <person name="Myers J."/>
            <person name="Bonds A."/>
            <person name="Quandt C.A."/>
            <person name="Barry K."/>
            <person name="Liu P."/>
            <person name="Grigoriev I."/>
            <person name="Longcore J.E."/>
            <person name="James T.Y."/>
        </authorList>
    </citation>
    <scope>NUCLEOTIDE SEQUENCE</scope>
    <source>
        <strain evidence="4">JEL0379</strain>
    </source>
</reference>
<dbReference type="InterPro" id="IPR036291">
    <property type="entry name" value="NAD(P)-bd_dom_sf"/>
</dbReference>
<evidence type="ECO:0000256" key="1">
    <source>
        <dbReference type="ARBA" id="ARBA00009219"/>
    </source>
</evidence>
<sequence length="361" mass="39319">MATKDHYLVVGGGGFLGKRIAELLLESATPPPLVTILDLRRTFSDPRLTAFIEGDITDPVAVSAACKGKTVVIHTAAVIEGFPVPVYWKVNYEGTQNIINACRHHAVRALVYTSSASVTYNGQDLRNGTEADPYCDVHMDTYNETKAAAEQLVLESNGVGGLATVSLRPAGIFGPGDNNASKGLYDAAKKGNWKFMIGDNSTLFDWTYVDNVAHAHILAAKKLLSRASSSSPQQQHSPESEETAAGQAFYITNDTPTFFWDVPKYLYNELGYRNTLRTRIPRGVGMILGAVVDALVAIVAPFKKLTPTFTRFRVKVITNNRYLDIAKAKTVLGYVPTVPLEEGLRRTALHWKAVDKASTAA</sequence>
<dbReference type="PANTHER" id="PTHR43245:SF51">
    <property type="entry name" value="SHORT CHAIN DEHYDROGENASE_REDUCTASE FAMILY 42E, MEMBER 2"/>
    <property type="match status" value="1"/>
</dbReference>
<evidence type="ECO:0000259" key="3">
    <source>
        <dbReference type="Pfam" id="PF01073"/>
    </source>
</evidence>
<dbReference type="InterPro" id="IPR002225">
    <property type="entry name" value="3Beta_OHSteriod_DH/Estase"/>
</dbReference>
<name>A0AAD5TG60_9FUNG</name>
<organism evidence="4 5">
    <name type="scientific">Geranomyces variabilis</name>
    <dbReference type="NCBI Taxonomy" id="109894"/>
    <lineage>
        <taxon>Eukaryota</taxon>
        <taxon>Fungi</taxon>
        <taxon>Fungi incertae sedis</taxon>
        <taxon>Chytridiomycota</taxon>
        <taxon>Chytridiomycota incertae sedis</taxon>
        <taxon>Chytridiomycetes</taxon>
        <taxon>Spizellomycetales</taxon>
        <taxon>Powellomycetaceae</taxon>
        <taxon>Geranomyces</taxon>
    </lineage>
</organism>
<dbReference type="Pfam" id="PF01073">
    <property type="entry name" value="3Beta_HSD"/>
    <property type="match status" value="1"/>
</dbReference>
<dbReference type="SUPFAM" id="SSF51735">
    <property type="entry name" value="NAD(P)-binding Rossmann-fold domains"/>
    <property type="match status" value="1"/>
</dbReference>
<dbReference type="Gene3D" id="3.40.50.720">
    <property type="entry name" value="NAD(P)-binding Rossmann-like Domain"/>
    <property type="match status" value="1"/>
</dbReference>
<dbReference type="GO" id="GO:0016616">
    <property type="term" value="F:oxidoreductase activity, acting on the CH-OH group of donors, NAD or NADP as acceptor"/>
    <property type="evidence" value="ECO:0007669"/>
    <property type="project" value="InterPro"/>
</dbReference>
<dbReference type="EMBL" id="JADGJQ010000049">
    <property type="protein sequence ID" value="KAJ3175702.1"/>
    <property type="molecule type" value="Genomic_DNA"/>
</dbReference>
<dbReference type="InterPro" id="IPR050177">
    <property type="entry name" value="Lipid_A_modif_metabolic_enz"/>
</dbReference>
<comment type="caution">
    <text evidence="4">The sequence shown here is derived from an EMBL/GenBank/DDBJ whole genome shotgun (WGS) entry which is preliminary data.</text>
</comment>
<keyword evidence="5" id="KW-1185">Reference proteome</keyword>
<proteinExistence type="inferred from homology"/>
<keyword evidence="2" id="KW-0560">Oxidoreductase</keyword>
<evidence type="ECO:0000313" key="4">
    <source>
        <dbReference type="EMBL" id="KAJ3175702.1"/>
    </source>
</evidence>
<dbReference type="GO" id="GO:0006694">
    <property type="term" value="P:steroid biosynthetic process"/>
    <property type="evidence" value="ECO:0007669"/>
    <property type="project" value="InterPro"/>
</dbReference>
<protein>
    <submittedName>
        <fullName evidence="4">Erg26, C-3 sterol dehydrogenase</fullName>
    </submittedName>
</protein>
<evidence type="ECO:0000313" key="5">
    <source>
        <dbReference type="Proteomes" id="UP001212152"/>
    </source>
</evidence>
<dbReference type="AlphaFoldDB" id="A0AAD5TG60"/>
<gene>
    <name evidence="4" type="primary">ERG26</name>
    <name evidence="4" type="ORF">HDU87_005845</name>
</gene>
<evidence type="ECO:0000256" key="2">
    <source>
        <dbReference type="ARBA" id="ARBA00023002"/>
    </source>
</evidence>
<comment type="similarity">
    <text evidence="1">Belongs to the 3-beta-HSD family.</text>
</comment>